<dbReference type="Gene3D" id="3.40.190.290">
    <property type="match status" value="1"/>
</dbReference>
<dbReference type="Pfam" id="PF03466">
    <property type="entry name" value="LysR_substrate"/>
    <property type="match status" value="1"/>
</dbReference>
<feature type="domain" description="HTH lysR-type" evidence="6">
    <location>
        <begin position="1"/>
        <end position="58"/>
    </location>
</feature>
<evidence type="ECO:0000256" key="1">
    <source>
        <dbReference type="ARBA" id="ARBA00009437"/>
    </source>
</evidence>
<evidence type="ECO:0000313" key="7">
    <source>
        <dbReference type="EMBL" id="UVA80168.1"/>
    </source>
</evidence>
<evidence type="ECO:0000256" key="2">
    <source>
        <dbReference type="ARBA" id="ARBA00023015"/>
    </source>
</evidence>
<keyword evidence="2" id="KW-0805">Transcription regulation</keyword>
<dbReference type="InterPro" id="IPR005119">
    <property type="entry name" value="LysR_subst-bd"/>
</dbReference>
<protein>
    <submittedName>
        <fullName evidence="7">LysR family transcriptional regulator</fullName>
    </submittedName>
</protein>
<reference evidence="7" key="1">
    <citation type="submission" date="2022-08" db="EMBL/GenBank/DDBJ databases">
        <title>Multi-unit outbreak of Pandoraea commovens among non-cystic fibrosis intensive care patients from 2019 to 2021 in Berlin, Germany.</title>
        <authorList>
            <person name="Menzel P."/>
        </authorList>
    </citation>
    <scope>NUCLEOTIDE SEQUENCE</scope>
    <source>
        <strain evidence="7">LB-19-202-79</strain>
    </source>
</reference>
<name>A0ABY5QK04_9BURK</name>
<evidence type="ECO:0000256" key="3">
    <source>
        <dbReference type="ARBA" id="ARBA00023125"/>
    </source>
</evidence>
<dbReference type="Pfam" id="PF00126">
    <property type="entry name" value="HTH_1"/>
    <property type="match status" value="1"/>
</dbReference>
<dbReference type="SUPFAM" id="SSF53850">
    <property type="entry name" value="Periplasmic binding protein-like II"/>
    <property type="match status" value="1"/>
</dbReference>
<accession>A0ABY5QK04</accession>
<dbReference type="Gene3D" id="1.10.10.10">
    <property type="entry name" value="Winged helix-like DNA-binding domain superfamily/Winged helix DNA-binding domain"/>
    <property type="match status" value="1"/>
</dbReference>
<dbReference type="InterPro" id="IPR036390">
    <property type="entry name" value="WH_DNA-bd_sf"/>
</dbReference>
<feature type="region of interest" description="Disordered" evidence="5">
    <location>
        <begin position="178"/>
        <end position="216"/>
    </location>
</feature>
<dbReference type="InterPro" id="IPR036388">
    <property type="entry name" value="WH-like_DNA-bd_sf"/>
</dbReference>
<dbReference type="RefSeq" id="WP_257959237.1">
    <property type="nucleotide sequence ID" value="NZ_CP102780.1"/>
</dbReference>
<keyword evidence="4" id="KW-0804">Transcription</keyword>
<evidence type="ECO:0000313" key="8">
    <source>
        <dbReference type="Proteomes" id="UP001058980"/>
    </source>
</evidence>
<evidence type="ECO:0000259" key="6">
    <source>
        <dbReference type="PROSITE" id="PS50931"/>
    </source>
</evidence>
<dbReference type="PANTHER" id="PTHR30537:SF5">
    <property type="entry name" value="HTH-TYPE TRANSCRIPTIONAL ACTIVATOR TTDR-RELATED"/>
    <property type="match status" value="1"/>
</dbReference>
<dbReference type="InterPro" id="IPR058163">
    <property type="entry name" value="LysR-type_TF_proteobact-type"/>
</dbReference>
<keyword evidence="8" id="KW-1185">Reference proteome</keyword>
<sequence>MDLNGTLAFVTVVECGSFSAAARTLEIPRSTLSARVASLEAHLGVILLRRTTRRIALTDDGRDYFERAAPAIRTLREAEQFGEADASGRRPLSGSIRLGVPFDFPFDALSQAIATFREAHPRVRFDVLVDDSVSDFVDDNLDMAIRGGQPGGDHIVARRIATFGFARFASPVFERAMRKRGSSRGRSDSHDIPRLAFKPRSASVSTPRSPALVPPQQDHAVATNSFALLKQLALHGAGMAVLPAHTCDAEVASGQLLSMPVDGGDAQAGLYLVYPSRRALTAKVKAFSDHLVAHLETGGTARKRSVRELTTSR</sequence>
<keyword evidence="3" id="KW-0238">DNA-binding</keyword>
<gene>
    <name evidence="7" type="ORF">NTU39_03840</name>
</gene>
<dbReference type="PROSITE" id="PS50931">
    <property type="entry name" value="HTH_LYSR"/>
    <property type="match status" value="1"/>
</dbReference>
<evidence type="ECO:0000256" key="4">
    <source>
        <dbReference type="ARBA" id="ARBA00023163"/>
    </source>
</evidence>
<dbReference type="InterPro" id="IPR000847">
    <property type="entry name" value="LysR_HTH_N"/>
</dbReference>
<proteinExistence type="inferred from homology"/>
<dbReference type="SUPFAM" id="SSF46785">
    <property type="entry name" value="Winged helix' DNA-binding domain"/>
    <property type="match status" value="1"/>
</dbReference>
<organism evidence="7 8">
    <name type="scientific">Pandoraea commovens</name>
    <dbReference type="NCBI Taxonomy" id="2508289"/>
    <lineage>
        <taxon>Bacteria</taxon>
        <taxon>Pseudomonadati</taxon>
        <taxon>Pseudomonadota</taxon>
        <taxon>Betaproteobacteria</taxon>
        <taxon>Burkholderiales</taxon>
        <taxon>Burkholderiaceae</taxon>
        <taxon>Pandoraea</taxon>
    </lineage>
</organism>
<comment type="similarity">
    <text evidence="1">Belongs to the LysR transcriptional regulatory family.</text>
</comment>
<evidence type="ECO:0000256" key="5">
    <source>
        <dbReference type="SAM" id="MobiDB-lite"/>
    </source>
</evidence>
<dbReference type="Proteomes" id="UP001058980">
    <property type="component" value="Chromosome"/>
</dbReference>
<dbReference type="PANTHER" id="PTHR30537">
    <property type="entry name" value="HTH-TYPE TRANSCRIPTIONAL REGULATOR"/>
    <property type="match status" value="1"/>
</dbReference>
<dbReference type="EMBL" id="CP102780">
    <property type="protein sequence ID" value="UVA80168.1"/>
    <property type="molecule type" value="Genomic_DNA"/>
</dbReference>